<reference evidence="2 3" key="1">
    <citation type="journal article" date="2014" name="Agronomy (Basel)">
        <title>A Draft Genome Sequence for Ensete ventricosum, the Drought-Tolerant Tree Against Hunger.</title>
        <authorList>
            <person name="Harrison J."/>
            <person name="Moore K.A."/>
            <person name="Paszkiewicz K."/>
            <person name="Jones T."/>
            <person name="Grant M."/>
            <person name="Ambacheew D."/>
            <person name="Muzemil S."/>
            <person name="Studholme D.J."/>
        </authorList>
    </citation>
    <scope>NUCLEOTIDE SEQUENCE [LARGE SCALE GENOMIC DNA]</scope>
</reference>
<accession>A0A427AG23</accession>
<proteinExistence type="predicted"/>
<sequence>MHPARAGELPVNYPSSSLPIVVKQQISVTILLAELTRLPALTVGVNFCNALPLPALAAASSLDAAINPCSNDYSRRSQSLPSPSDTIFPVAAASSPSSSRNHSPPPQHRYCTLLQPSSSDPFSRRLFLFRGSFSRKLLSTLE</sequence>
<name>A0A427AG23_ENSVE</name>
<comment type="caution">
    <text evidence="2">The sequence shown here is derived from an EMBL/GenBank/DDBJ whole genome shotgun (WGS) entry which is preliminary data.</text>
</comment>
<dbReference type="EMBL" id="AMZH03002555">
    <property type="protein sequence ID" value="RRT75197.1"/>
    <property type="molecule type" value="Genomic_DNA"/>
</dbReference>
<evidence type="ECO:0000256" key="1">
    <source>
        <dbReference type="SAM" id="MobiDB-lite"/>
    </source>
</evidence>
<organism evidence="2 3">
    <name type="scientific">Ensete ventricosum</name>
    <name type="common">Abyssinian banana</name>
    <name type="synonym">Musa ensete</name>
    <dbReference type="NCBI Taxonomy" id="4639"/>
    <lineage>
        <taxon>Eukaryota</taxon>
        <taxon>Viridiplantae</taxon>
        <taxon>Streptophyta</taxon>
        <taxon>Embryophyta</taxon>
        <taxon>Tracheophyta</taxon>
        <taxon>Spermatophyta</taxon>
        <taxon>Magnoliopsida</taxon>
        <taxon>Liliopsida</taxon>
        <taxon>Zingiberales</taxon>
        <taxon>Musaceae</taxon>
        <taxon>Ensete</taxon>
    </lineage>
</organism>
<evidence type="ECO:0000313" key="2">
    <source>
        <dbReference type="EMBL" id="RRT75197.1"/>
    </source>
</evidence>
<protein>
    <submittedName>
        <fullName evidence="2">Uncharacterized protein</fullName>
    </submittedName>
</protein>
<evidence type="ECO:0000313" key="3">
    <source>
        <dbReference type="Proteomes" id="UP000287651"/>
    </source>
</evidence>
<dbReference type="AlphaFoldDB" id="A0A427AG23"/>
<feature type="compositionally biased region" description="Low complexity" evidence="1">
    <location>
        <begin position="89"/>
        <end position="102"/>
    </location>
</feature>
<dbReference type="Proteomes" id="UP000287651">
    <property type="component" value="Unassembled WGS sequence"/>
</dbReference>
<feature type="compositionally biased region" description="Polar residues" evidence="1">
    <location>
        <begin position="71"/>
        <end position="85"/>
    </location>
</feature>
<gene>
    <name evidence="2" type="ORF">B296_00003250</name>
</gene>
<feature type="region of interest" description="Disordered" evidence="1">
    <location>
        <begin position="71"/>
        <end position="109"/>
    </location>
</feature>